<dbReference type="CDD" id="cd02440">
    <property type="entry name" value="AdoMet_MTases"/>
    <property type="match status" value="1"/>
</dbReference>
<dbReference type="Gene3D" id="3.40.50.150">
    <property type="entry name" value="Vaccinia Virus protein VP39"/>
    <property type="match status" value="1"/>
</dbReference>
<dbReference type="RefSeq" id="WP_147684460.1">
    <property type="nucleotide sequence ID" value="NZ_VDUX01000002.1"/>
</dbReference>
<accession>A0A5C8NJS4</accession>
<gene>
    <name evidence="1" type="ORF">FHP06_05180</name>
</gene>
<dbReference type="OrthoDB" id="9795085at2"/>
<dbReference type="InterPro" id="IPR029063">
    <property type="entry name" value="SAM-dependent_MTases_sf"/>
</dbReference>
<dbReference type="GO" id="GO:0032259">
    <property type="term" value="P:methylation"/>
    <property type="evidence" value="ECO:0007669"/>
    <property type="project" value="UniProtKB-KW"/>
</dbReference>
<keyword evidence="2" id="KW-1185">Reference proteome</keyword>
<dbReference type="PANTHER" id="PTHR43861:SF1">
    <property type="entry name" value="TRANS-ACONITATE 2-METHYLTRANSFERASE"/>
    <property type="match status" value="1"/>
</dbReference>
<dbReference type="GO" id="GO:0030798">
    <property type="term" value="F:trans-aconitate 2-methyltransferase activity"/>
    <property type="evidence" value="ECO:0007669"/>
    <property type="project" value="InterPro"/>
</dbReference>
<evidence type="ECO:0000313" key="2">
    <source>
        <dbReference type="Proteomes" id="UP000321571"/>
    </source>
</evidence>
<dbReference type="Gene3D" id="1.10.150.290">
    <property type="entry name" value="S-adenosyl-L-methionine-dependent methyltransferases"/>
    <property type="match status" value="1"/>
</dbReference>
<dbReference type="EMBL" id="VDUX01000002">
    <property type="protein sequence ID" value="TXL62104.1"/>
    <property type="molecule type" value="Genomic_DNA"/>
</dbReference>
<dbReference type="Proteomes" id="UP000321571">
    <property type="component" value="Unassembled WGS sequence"/>
</dbReference>
<organism evidence="1 2">
    <name type="scientific">Aeromicrobium terrae</name>
    <dbReference type="NCBI Taxonomy" id="2498846"/>
    <lineage>
        <taxon>Bacteria</taxon>
        <taxon>Bacillati</taxon>
        <taxon>Actinomycetota</taxon>
        <taxon>Actinomycetes</taxon>
        <taxon>Propionibacteriales</taxon>
        <taxon>Nocardioidaceae</taxon>
        <taxon>Aeromicrobium</taxon>
    </lineage>
</organism>
<sequence length="254" mass="28270">MTATWDPTLYLRHEDDRSRPYFDLLARIRLEPRTIVDLGCGPGHLTAVLRDRWPDASIVGVDSSPEMIADAQARGDAEYVLADVAEWSPDGPVDLIISNALFQWVPDDLRVVSRLADHVSRGGAFAVQVPNNGDAPSHRLLHEVSSRPPYAEHTEGLHDRRGRGPHDYLELFTEKGWSVDAWETTYLHVLEGDDPVFSWISGTGARPILQALPDGLREEFVADYKAALRLAYPQRPWGTVLPFARTFAVASPVA</sequence>
<keyword evidence="1" id="KW-0489">Methyltransferase</keyword>
<evidence type="ECO:0000313" key="1">
    <source>
        <dbReference type="EMBL" id="TXL62104.1"/>
    </source>
</evidence>
<dbReference type="SUPFAM" id="SSF53335">
    <property type="entry name" value="S-adenosyl-L-methionine-dependent methyltransferases"/>
    <property type="match status" value="1"/>
</dbReference>
<name>A0A5C8NJS4_9ACTN</name>
<dbReference type="PANTHER" id="PTHR43861">
    <property type="entry name" value="TRANS-ACONITATE 2-METHYLTRANSFERASE-RELATED"/>
    <property type="match status" value="1"/>
</dbReference>
<reference evidence="1 2" key="1">
    <citation type="submission" date="2019-06" db="EMBL/GenBank/DDBJ databases">
        <title>Aeromicrobium sp. nov., isolated from a maize field.</title>
        <authorList>
            <person name="Lin S.-Y."/>
            <person name="Tsai C.-F."/>
            <person name="Young C.-C."/>
        </authorList>
    </citation>
    <scope>NUCLEOTIDE SEQUENCE [LARGE SCALE GENOMIC DNA]</scope>
    <source>
        <strain evidence="1 2">CC-CFT486</strain>
    </source>
</reference>
<proteinExistence type="predicted"/>
<dbReference type="Pfam" id="PF13489">
    <property type="entry name" value="Methyltransf_23"/>
    <property type="match status" value="1"/>
</dbReference>
<protein>
    <submittedName>
        <fullName evidence="1">Methyltransferase domain-containing protein</fullName>
    </submittedName>
</protein>
<dbReference type="InterPro" id="IPR023149">
    <property type="entry name" value="Trans_acon_MeTrfase_C"/>
</dbReference>
<comment type="caution">
    <text evidence="1">The sequence shown here is derived from an EMBL/GenBank/DDBJ whole genome shotgun (WGS) entry which is preliminary data.</text>
</comment>
<dbReference type="AlphaFoldDB" id="A0A5C8NJS4"/>
<keyword evidence="1" id="KW-0808">Transferase</keyword>